<dbReference type="AlphaFoldDB" id="A0A815QT61"/>
<sequence length="107" mass="12518">MTGIQLNTILSQFKEYAPLYLADQSWKNVELLVEPSENNRIIERILFTNDITEPVLDEAIERQAQLITSYRPPIFSALKRLTQNNWKERIIPKCIKHGITIYSHHTP</sequence>
<organism evidence="3 5">
    <name type="scientific">Adineta steineri</name>
    <dbReference type="NCBI Taxonomy" id="433720"/>
    <lineage>
        <taxon>Eukaryota</taxon>
        <taxon>Metazoa</taxon>
        <taxon>Spiralia</taxon>
        <taxon>Gnathifera</taxon>
        <taxon>Rotifera</taxon>
        <taxon>Eurotatoria</taxon>
        <taxon>Bdelloidea</taxon>
        <taxon>Adinetida</taxon>
        <taxon>Adinetidae</taxon>
        <taxon>Adineta</taxon>
    </lineage>
</organism>
<accession>A0A815QT61</accession>
<dbReference type="GO" id="GO:0005739">
    <property type="term" value="C:mitochondrion"/>
    <property type="evidence" value="ECO:0007669"/>
    <property type="project" value="TreeGrafter"/>
</dbReference>
<gene>
    <name evidence="4" type="ORF">OKA104_LOCUS24326</name>
    <name evidence="3" type="ORF">VCS650_LOCUS40357</name>
</gene>
<dbReference type="InterPro" id="IPR002678">
    <property type="entry name" value="DUF34/NIF3"/>
</dbReference>
<dbReference type="InterPro" id="IPR036069">
    <property type="entry name" value="DUF34/NIF3_sf"/>
</dbReference>
<evidence type="ECO:0000313" key="3">
    <source>
        <dbReference type="EMBL" id="CAF1466650.1"/>
    </source>
</evidence>
<proteinExistence type="inferred from homology"/>
<dbReference type="Gene3D" id="3.40.1390.30">
    <property type="entry name" value="NIF3 (NGG1p interacting factor 3)-like"/>
    <property type="match status" value="1"/>
</dbReference>
<evidence type="ECO:0000313" key="5">
    <source>
        <dbReference type="Proteomes" id="UP000663891"/>
    </source>
</evidence>
<evidence type="ECO:0000313" key="4">
    <source>
        <dbReference type="EMBL" id="CAF3903671.1"/>
    </source>
</evidence>
<evidence type="ECO:0000256" key="1">
    <source>
        <dbReference type="ARBA" id="ARBA00006964"/>
    </source>
</evidence>
<reference evidence="3" key="1">
    <citation type="submission" date="2021-02" db="EMBL/GenBank/DDBJ databases">
        <authorList>
            <person name="Nowell W R."/>
        </authorList>
    </citation>
    <scope>NUCLEOTIDE SEQUENCE</scope>
</reference>
<protein>
    <recommendedName>
        <fullName evidence="2">NIF3-like protein 1</fullName>
    </recommendedName>
</protein>
<dbReference type="Proteomes" id="UP000663891">
    <property type="component" value="Unassembled WGS sequence"/>
</dbReference>
<dbReference type="EMBL" id="CAJNON010001492">
    <property type="protein sequence ID" value="CAF1466650.1"/>
    <property type="molecule type" value="Genomic_DNA"/>
</dbReference>
<dbReference type="EMBL" id="CAJOAY010001933">
    <property type="protein sequence ID" value="CAF3903671.1"/>
    <property type="molecule type" value="Genomic_DNA"/>
</dbReference>
<dbReference type="OrthoDB" id="3345469at2759"/>
<name>A0A815QT61_9BILA</name>
<dbReference type="FunFam" id="3.40.1390.30:FF:000001">
    <property type="entry name" value="GTP cyclohydrolase 1 type 2"/>
    <property type="match status" value="1"/>
</dbReference>
<dbReference type="PANTHER" id="PTHR13799">
    <property type="entry name" value="NGG1 INTERACTING FACTOR 3"/>
    <property type="match status" value="1"/>
</dbReference>
<evidence type="ECO:0000256" key="2">
    <source>
        <dbReference type="ARBA" id="ARBA00019069"/>
    </source>
</evidence>
<dbReference type="Pfam" id="PF01784">
    <property type="entry name" value="DUF34_NIF3"/>
    <property type="match status" value="1"/>
</dbReference>
<dbReference type="Proteomes" id="UP000663881">
    <property type="component" value="Unassembled WGS sequence"/>
</dbReference>
<comment type="caution">
    <text evidence="3">The sequence shown here is derived from an EMBL/GenBank/DDBJ whole genome shotgun (WGS) entry which is preliminary data.</text>
</comment>
<dbReference type="PANTHER" id="PTHR13799:SF13">
    <property type="entry name" value="NIF3-LIKE PROTEIN 1"/>
    <property type="match status" value="1"/>
</dbReference>
<dbReference type="SUPFAM" id="SSF102705">
    <property type="entry name" value="NIF3 (NGG1p interacting factor 3)-like"/>
    <property type="match status" value="1"/>
</dbReference>
<comment type="similarity">
    <text evidence="1">Belongs to the GTP cyclohydrolase I type 2/NIF3 family.</text>
</comment>